<dbReference type="InterPro" id="IPR013103">
    <property type="entry name" value="RVT_2"/>
</dbReference>
<comment type="caution">
    <text evidence="2">The sequence shown here is derived from an EMBL/GenBank/DDBJ whole genome shotgun (WGS) entry which is preliminary data.</text>
</comment>
<gene>
    <name evidence="2" type="ORF">Tci_520968</name>
</gene>
<accession>A0A699IHC7</accession>
<name>A0A699IHC7_TANCI</name>
<evidence type="ECO:0000313" key="2">
    <source>
        <dbReference type="EMBL" id="GEZ48995.1"/>
    </source>
</evidence>
<dbReference type="AlphaFoldDB" id="A0A699IHC7"/>
<reference evidence="2" key="1">
    <citation type="journal article" date="2019" name="Sci. Rep.">
        <title>Draft genome of Tanacetum cinerariifolium, the natural source of mosquito coil.</title>
        <authorList>
            <person name="Yamashiro T."/>
            <person name="Shiraishi A."/>
            <person name="Satake H."/>
            <person name="Nakayama K."/>
        </authorList>
    </citation>
    <scope>NUCLEOTIDE SEQUENCE</scope>
</reference>
<proteinExistence type="predicted"/>
<protein>
    <submittedName>
        <fullName evidence="2">Copia protein</fullName>
    </submittedName>
</protein>
<dbReference type="EMBL" id="BKCJ010285194">
    <property type="protein sequence ID" value="GEZ48995.1"/>
    <property type="molecule type" value="Genomic_DNA"/>
</dbReference>
<dbReference type="Pfam" id="PF07727">
    <property type="entry name" value="RVT_2"/>
    <property type="match status" value="1"/>
</dbReference>
<organism evidence="2">
    <name type="scientific">Tanacetum cinerariifolium</name>
    <name type="common">Dalmatian daisy</name>
    <name type="synonym">Chrysanthemum cinerariifolium</name>
    <dbReference type="NCBI Taxonomy" id="118510"/>
    <lineage>
        <taxon>Eukaryota</taxon>
        <taxon>Viridiplantae</taxon>
        <taxon>Streptophyta</taxon>
        <taxon>Embryophyta</taxon>
        <taxon>Tracheophyta</taxon>
        <taxon>Spermatophyta</taxon>
        <taxon>Magnoliopsida</taxon>
        <taxon>eudicotyledons</taxon>
        <taxon>Gunneridae</taxon>
        <taxon>Pentapetalae</taxon>
        <taxon>asterids</taxon>
        <taxon>campanulids</taxon>
        <taxon>Asterales</taxon>
        <taxon>Asteraceae</taxon>
        <taxon>Asteroideae</taxon>
        <taxon>Anthemideae</taxon>
        <taxon>Anthemidinae</taxon>
        <taxon>Tanacetum</taxon>
    </lineage>
</organism>
<sequence length="573" mass="64430">MELLGTFILVVSFKVKQREMSLVFGGIRVDGLEDKDGMKINKSLASSCKKHVGCEEKHVPEVIAPNEPNIPHTEDAKGPLDLINTEGTHKQNVKDEQIIIRSTEGSSGQNTEVSVANIESSVLDVLQSHISNQASTSSHPSPQDRCPKDKHIELVNIISDPGEGMLTRSMVVKLTSASTSSKWVFMNKKGEHGITTKNKARLVAQGYSKKEGIDYDETFTPMEKKEAIRIFLAVATYMNFIVFQMDVKSVFLSGKLKEKVYVKQPPGFKSNEFPSYVCKIDKVLYGLKQAPKAWCCTSILWMKSQVSDYDIYYTMVPIFCDNTSAIAISNNPVLYSKTKHIDISFDNISLISRQRSKSDSNCDNLAFTKTPSVVYKTFLNEFWCTVIAYDPNPPIDDSEVRPLKGYLIKFLVMNGKNSLTLDVKTHTKSIRLDYAKETYVSHSSTEEVKAELAKIVDNPILLDRTPVLKTAFLVAWRISFTTFVQVLSENYSSIKQVNSIQQLFAYYLLTRTKVDIGDIIYNDLVTRLTNKSRQKYVSYPRFVSCPLVVLLGPDYTQDESFGSSPTILSNSNF</sequence>
<evidence type="ECO:0000259" key="1">
    <source>
        <dbReference type="Pfam" id="PF07727"/>
    </source>
</evidence>
<feature type="domain" description="Reverse transcriptase Ty1/copia-type" evidence="1">
    <location>
        <begin position="179"/>
        <end position="297"/>
    </location>
</feature>